<gene>
    <name evidence="1" type="ORF">AK812_SmicGene42445</name>
</gene>
<comment type="caution">
    <text evidence="1">The sequence shown here is derived from an EMBL/GenBank/DDBJ whole genome shotgun (WGS) entry which is preliminary data.</text>
</comment>
<organism evidence="1 2">
    <name type="scientific">Symbiodinium microadriaticum</name>
    <name type="common">Dinoflagellate</name>
    <name type="synonym">Zooxanthella microadriatica</name>
    <dbReference type="NCBI Taxonomy" id="2951"/>
    <lineage>
        <taxon>Eukaryota</taxon>
        <taxon>Sar</taxon>
        <taxon>Alveolata</taxon>
        <taxon>Dinophyceae</taxon>
        <taxon>Suessiales</taxon>
        <taxon>Symbiodiniaceae</taxon>
        <taxon>Symbiodinium</taxon>
    </lineage>
</organism>
<reference evidence="1 2" key="1">
    <citation type="submission" date="2016-02" db="EMBL/GenBank/DDBJ databases">
        <title>Genome analysis of coral dinoflagellate symbionts highlights evolutionary adaptations to a symbiotic lifestyle.</title>
        <authorList>
            <person name="Aranda M."/>
            <person name="Li Y."/>
            <person name="Liew Y.J."/>
            <person name="Baumgarten S."/>
            <person name="Simakov O."/>
            <person name="Wilson M."/>
            <person name="Piel J."/>
            <person name="Ashoor H."/>
            <person name="Bougouffa S."/>
            <person name="Bajic V.B."/>
            <person name="Ryu T."/>
            <person name="Ravasi T."/>
            <person name="Bayer T."/>
            <person name="Micklem G."/>
            <person name="Kim H."/>
            <person name="Bhak J."/>
            <person name="Lajeunesse T.C."/>
            <person name="Voolstra C.R."/>
        </authorList>
    </citation>
    <scope>NUCLEOTIDE SEQUENCE [LARGE SCALE GENOMIC DNA]</scope>
    <source>
        <strain evidence="1 2">CCMP2467</strain>
    </source>
</reference>
<dbReference type="AlphaFoldDB" id="A0A1Q9C3J1"/>
<proteinExistence type="predicted"/>
<accession>A0A1Q9C3J1</accession>
<protein>
    <submittedName>
        <fullName evidence="1">Uncharacterized protein</fullName>
    </submittedName>
</protein>
<sequence length="427" mass="47631">MACFDAPPAEGHVPVYKLLGIEIDPWLSFSKRLDKVCVLGRTAFEEFFHMAESTGLSIPVEALEVPRRVEPAVLYGAELLALAPGAETRLNELQAAWARTILGARNDLRNVSARLSVRELGWPLRLGTAMILKTILFFNKILLLPDLHPVKTLLRLALQLPCESWASRARALMNDPRLASPIPTIFEWGEIPDGLLQVAAQDAAVRKNALRRYKVGVVLPLLTALDREAYLQASTKQLPGLDCRFNQLDDTQERFIHQLLSIGHKTSWRNIRLWWLIRITGKWPVPLFATGNCVTTLPCCSRCGLEEIALNHVLGQTCCDPAETSQMQSIFSARQTADELFDSICFVGHRVGQQLRAACWEGRGSASLHEGRFQFVKIRHRITDGPGGSGLFLPWEHVRVVPRPAAIVPRTARGRGKAYELNQSFVG</sequence>
<keyword evidence="2" id="KW-1185">Reference proteome</keyword>
<name>A0A1Q9C3J1_SYMMI</name>
<dbReference type="EMBL" id="LSRX01001757">
    <property type="protein sequence ID" value="OLP77488.1"/>
    <property type="molecule type" value="Genomic_DNA"/>
</dbReference>
<evidence type="ECO:0000313" key="1">
    <source>
        <dbReference type="EMBL" id="OLP77488.1"/>
    </source>
</evidence>
<dbReference type="Proteomes" id="UP000186817">
    <property type="component" value="Unassembled WGS sequence"/>
</dbReference>
<evidence type="ECO:0000313" key="2">
    <source>
        <dbReference type="Proteomes" id="UP000186817"/>
    </source>
</evidence>